<proteinExistence type="predicted"/>
<gene>
    <name evidence="2" type="ORF">I553_10830</name>
</gene>
<comment type="caution">
    <text evidence="2">The sequence shown here is derived from an EMBL/GenBank/DDBJ whole genome shotgun (WGS) entry which is preliminary data.</text>
</comment>
<dbReference type="EMBL" id="JAOB01000027">
    <property type="protein sequence ID" value="EUA65533.1"/>
    <property type="molecule type" value="Genomic_DNA"/>
</dbReference>
<sequence length="151" mass="15915">MADIDANTKKAAQLGASMGMHLSADFPPVPTGSDAKSQQIANELNAFLNAARKEIHTYNQSVDAMRAAPAPYPKQSTPPTSPVPTPSTAAQREGHTPYDDICPPQPSAAPGRWMTLAEISRESGLRQDLVSRFVPGMDTPSGSSTAPDTSP</sequence>
<organism evidence="2">
    <name type="scientific">Mycobacterium xenopi 4042</name>
    <dbReference type="NCBI Taxonomy" id="1299334"/>
    <lineage>
        <taxon>Bacteria</taxon>
        <taxon>Bacillati</taxon>
        <taxon>Actinomycetota</taxon>
        <taxon>Actinomycetes</taxon>
        <taxon>Mycobacteriales</taxon>
        <taxon>Mycobacteriaceae</taxon>
        <taxon>Mycobacterium</taxon>
    </lineage>
</organism>
<evidence type="ECO:0000313" key="2">
    <source>
        <dbReference type="EMBL" id="EUA65533.1"/>
    </source>
</evidence>
<evidence type="ECO:0000256" key="1">
    <source>
        <dbReference type="SAM" id="MobiDB-lite"/>
    </source>
</evidence>
<feature type="compositionally biased region" description="Polar residues" evidence="1">
    <location>
        <begin position="140"/>
        <end position="151"/>
    </location>
</feature>
<dbReference type="PATRIC" id="fig|1299334.3.peg.2512"/>
<accession>X8DCQ9</accession>
<feature type="region of interest" description="Disordered" evidence="1">
    <location>
        <begin position="127"/>
        <end position="151"/>
    </location>
</feature>
<dbReference type="AlphaFoldDB" id="X8DCQ9"/>
<reference evidence="2" key="1">
    <citation type="submission" date="2014-01" db="EMBL/GenBank/DDBJ databases">
        <authorList>
            <person name="Brown-Elliot B."/>
            <person name="Wallace R."/>
            <person name="Lenaerts A."/>
            <person name="Ordway D."/>
            <person name="DeGroote M.A."/>
            <person name="Parker T."/>
            <person name="Sizemore C."/>
            <person name="Tallon L.J."/>
            <person name="Sadzewicz L.K."/>
            <person name="Sengamalay N."/>
            <person name="Fraser C.M."/>
            <person name="Hine E."/>
            <person name="Shefchek K.A."/>
            <person name="Das S.P."/>
            <person name="Tettelin H."/>
        </authorList>
    </citation>
    <scope>NUCLEOTIDE SEQUENCE [LARGE SCALE GENOMIC DNA]</scope>
    <source>
        <strain evidence="2">4042</strain>
    </source>
</reference>
<feature type="region of interest" description="Disordered" evidence="1">
    <location>
        <begin position="60"/>
        <end position="110"/>
    </location>
</feature>
<protein>
    <submittedName>
        <fullName evidence="2">Uncharacterized protein</fullName>
    </submittedName>
</protein>
<name>X8DCQ9_MYCXE</name>